<organism evidence="2 3">
    <name type="scientific">Propioniciclava soli</name>
    <dbReference type="NCBI Taxonomy" id="2775081"/>
    <lineage>
        <taxon>Bacteria</taxon>
        <taxon>Bacillati</taxon>
        <taxon>Actinomycetota</taxon>
        <taxon>Actinomycetes</taxon>
        <taxon>Propionibacteriales</taxon>
        <taxon>Propionibacteriaceae</taxon>
        <taxon>Propioniciclava</taxon>
    </lineage>
</organism>
<evidence type="ECO:0000256" key="1">
    <source>
        <dbReference type="SAM" id="Phobius"/>
    </source>
</evidence>
<dbReference type="EMBL" id="CP115965">
    <property type="protein sequence ID" value="WZW98882.1"/>
    <property type="molecule type" value="Genomic_DNA"/>
</dbReference>
<protein>
    <submittedName>
        <fullName evidence="2">MFS transporter</fullName>
    </submittedName>
</protein>
<keyword evidence="3" id="KW-1185">Reference proteome</keyword>
<feature type="transmembrane region" description="Helical" evidence="1">
    <location>
        <begin position="279"/>
        <end position="297"/>
    </location>
</feature>
<dbReference type="Pfam" id="PF07690">
    <property type="entry name" value="MFS_1"/>
    <property type="match status" value="1"/>
</dbReference>
<feature type="transmembrane region" description="Helical" evidence="1">
    <location>
        <begin position="51"/>
        <end position="72"/>
    </location>
</feature>
<gene>
    <name evidence="2" type="ORF">PCC79_01325</name>
</gene>
<feature type="transmembrane region" description="Helical" evidence="1">
    <location>
        <begin position="367"/>
        <end position="386"/>
    </location>
</feature>
<feature type="transmembrane region" description="Helical" evidence="1">
    <location>
        <begin position="336"/>
        <end position="355"/>
    </location>
</feature>
<feature type="transmembrane region" description="Helical" evidence="1">
    <location>
        <begin position="248"/>
        <end position="267"/>
    </location>
</feature>
<dbReference type="InterPro" id="IPR011701">
    <property type="entry name" value="MFS"/>
</dbReference>
<dbReference type="RefSeq" id="WP_342372771.1">
    <property type="nucleotide sequence ID" value="NZ_CP115965.1"/>
</dbReference>
<dbReference type="InterPro" id="IPR036259">
    <property type="entry name" value="MFS_trans_sf"/>
</dbReference>
<feature type="transmembrane region" description="Helical" evidence="1">
    <location>
        <begin position="137"/>
        <end position="158"/>
    </location>
</feature>
<dbReference type="Proteomes" id="UP001434337">
    <property type="component" value="Chromosome"/>
</dbReference>
<sequence>MTPRQTTRGAWLAVVAVVAVSLNLRPGATVVGPLMAEILADLGQGSTWGGLLTAMPGLCFAAFGALAVGLAVRVGLNRALWLGAAVTAVGLLARAFVPDAAAFLAFTALGYAGIAVGNVLLPAFIKRRFPGHVAGMMTLYSCLLAVGATLASAAAVPLASVLPGQWRGSLAVWGGVAALAVVPMLAVALTEGSARVRGPRPERGPSLVRSRRAVALGIFFGVQSMQAYTQFGWAAQLYRDGGVDAADAGLLVSLIASFGIVTGLVMATVVEQVRDLRGVVVALGVLLVVGYLGILYAPTTVPWLWAVSLGLSGAAFPMALALVTARSRDPHVTARLSAFGQSIGYALAALGPFAVGVIHGRTGSWTLPLWLLIGSAVVMVAAGLVASAPGDVDDDLSGVPGRAPGR</sequence>
<feature type="transmembrane region" description="Helical" evidence="1">
    <location>
        <begin position="210"/>
        <end position="228"/>
    </location>
</feature>
<feature type="transmembrane region" description="Helical" evidence="1">
    <location>
        <begin position="79"/>
        <end position="97"/>
    </location>
</feature>
<dbReference type="Gene3D" id="1.20.1250.20">
    <property type="entry name" value="MFS general substrate transporter like domains"/>
    <property type="match status" value="1"/>
</dbReference>
<dbReference type="SUPFAM" id="SSF103473">
    <property type="entry name" value="MFS general substrate transporter"/>
    <property type="match status" value="1"/>
</dbReference>
<dbReference type="PANTHER" id="PTHR23523:SF2">
    <property type="entry name" value="2-NITROIMIDAZOLE TRANSPORTER"/>
    <property type="match status" value="1"/>
</dbReference>
<reference evidence="2 3" key="1">
    <citation type="journal article" date="2023" name="Environ Microbiome">
        <title>A coral-associated actinobacterium mitigates coral bleaching under heat stress.</title>
        <authorList>
            <person name="Li J."/>
            <person name="Zou Y."/>
            <person name="Li Q."/>
            <person name="Zhang J."/>
            <person name="Bourne D.G."/>
            <person name="Lyu Y."/>
            <person name="Liu C."/>
            <person name="Zhang S."/>
        </authorList>
    </citation>
    <scope>NUCLEOTIDE SEQUENCE [LARGE SCALE GENOMIC DNA]</scope>
    <source>
        <strain evidence="2 3">SCSIO 13291</strain>
    </source>
</reference>
<keyword evidence="1" id="KW-1133">Transmembrane helix</keyword>
<dbReference type="PANTHER" id="PTHR23523">
    <property type="match status" value="1"/>
</dbReference>
<proteinExistence type="predicted"/>
<keyword evidence="1" id="KW-0472">Membrane</keyword>
<dbReference type="InterPro" id="IPR052524">
    <property type="entry name" value="MFS_Cyanate_Porter"/>
</dbReference>
<feature type="transmembrane region" description="Helical" evidence="1">
    <location>
        <begin position="170"/>
        <end position="189"/>
    </location>
</feature>
<evidence type="ECO:0000313" key="2">
    <source>
        <dbReference type="EMBL" id="WZW98882.1"/>
    </source>
</evidence>
<name>A0ABZ3CAU4_9ACTN</name>
<keyword evidence="1" id="KW-0812">Transmembrane</keyword>
<evidence type="ECO:0000313" key="3">
    <source>
        <dbReference type="Proteomes" id="UP001434337"/>
    </source>
</evidence>
<feature type="transmembrane region" description="Helical" evidence="1">
    <location>
        <begin position="103"/>
        <end position="125"/>
    </location>
</feature>
<feature type="transmembrane region" description="Helical" evidence="1">
    <location>
        <begin position="303"/>
        <end position="324"/>
    </location>
</feature>
<accession>A0ABZ3CAU4</accession>